<proteinExistence type="inferred from homology"/>
<dbReference type="InterPro" id="IPR004107">
    <property type="entry name" value="Integrase_SAM-like_N"/>
</dbReference>
<gene>
    <name evidence="7" type="ORF">LF65_00097</name>
</gene>
<dbReference type="PANTHER" id="PTHR30349:SF41">
    <property type="entry name" value="INTEGRASE_RECOMBINASE PROTEIN MJ0367-RELATED"/>
    <property type="match status" value="1"/>
</dbReference>
<accession>A0A0B5QJE3</accession>
<keyword evidence="5" id="KW-0233">DNA recombination</keyword>
<dbReference type="OrthoDB" id="9785687at2"/>
<dbReference type="InterPro" id="IPR002104">
    <property type="entry name" value="Integrase_catalytic"/>
</dbReference>
<dbReference type="InterPro" id="IPR010998">
    <property type="entry name" value="Integrase_recombinase_N"/>
</dbReference>
<dbReference type="GO" id="GO:0006310">
    <property type="term" value="P:DNA recombination"/>
    <property type="evidence" value="ECO:0007669"/>
    <property type="project" value="UniProtKB-KW"/>
</dbReference>
<evidence type="ECO:0000256" key="2">
    <source>
        <dbReference type="ARBA" id="ARBA00008857"/>
    </source>
</evidence>
<evidence type="ECO:0000256" key="3">
    <source>
        <dbReference type="ARBA" id="ARBA00022908"/>
    </source>
</evidence>
<dbReference type="PANTHER" id="PTHR30349">
    <property type="entry name" value="PHAGE INTEGRASE-RELATED"/>
    <property type="match status" value="1"/>
</dbReference>
<organism evidence="7 8">
    <name type="scientific">Clostridium beijerinckii</name>
    <name type="common">Clostridium MP</name>
    <dbReference type="NCBI Taxonomy" id="1520"/>
    <lineage>
        <taxon>Bacteria</taxon>
        <taxon>Bacillati</taxon>
        <taxon>Bacillota</taxon>
        <taxon>Clostridia</taxon>
        <taxon>Eubacteriales</taxon>
        <taxon>Clostridiaceae</taxon>
        <taxon>Clostridium</taxon>
    </lineage>
</organism>
<dbReference type="EMBL" id="CP010086">
    <property type="protein sequence ID" value="AJG96788.1"/>
    <property type="molecule type" value="Genomic_DNA"/>
</dbReference>
<name>A0A0B5QJE3_CLOBE</name>
<protein>
    <recommendedName>
        <fullName evidence="6">Tyr recombinase domain-containing protein</fullName>
    </recommendedName>
</protein>
<dbReference type="GO" id="GO:0003677">
    <property type="term" value="F:DNA binding"/>
    <property type="evidence" value="ECO:0007669"/>
    <property type="project" value="UniProtKB-KW"/>
</dbReference>
<dbReference type="Proteomes" id="UP000031866">
    <property type="component" value="Chromosome"/>
</dbReference>
<sequence length="389" mass="45314">MATKKSNGEGSINRYKNGWRGTITIGRNAEGKLIRKQFYGKTKIETLEKMNEYKDKNKKGLIPQNDKIILNEWFKSWLYDFKANEIKASTIQRYDVIYRNYIEKSEIAGIKLKDLNSLTMQNYYNNLTKLGKTPMTIKIVNKVIKSCLKYAKKINYITENCCDNVILPKILHRSEDKVAVFTVEEQKKFMEVIKEHKHRLEFILTLGTGLRIGELVALRWEDVDFKNGSLKVNKSIWRGYVTIEGKRKYVIQETAPKTSSSIREIAIPNKILEELKIHKQKQDQIKEKYKEIYNDKGYVFANIIGEHMLSDTLSKSFVKALKDNGFKHLKFHALRHTYATRLFEKGVQLKTVQKLLGHSSIEITADIYTHVMDSEKISAVQKLNDLFEE</sequence>
<dbReference type="Pfam" id="PF00589">
    <property type="entry name" value="Phage_integrase"/>
    <property type="match status" value="1"/>
</dbReference>
<dbReference type="InterPro" id="IPR050090">
    <property type="entry name" value="Tyrosine_recombinase_XerCD"/>
</dbReference>
<dbReference type="Pfam" id="PF14659">
    <property type="entry name" value="Phage_int_SAM_3"/>
    <property type="match status" value="1"/>
</dbReference>
<dbReference type="SUPFAM" id="SSF56349">
    <property type="entry name" value="DNA breaking-rejoining enzymes"/>
    <property type="match status" value="1"/>
</dbReference>
<dbReference type="InterPro" id="IPR011010">
    <property type="entry name" value="DNA_brk_join_enz"/>
</dbReference>
<evidence type="ECO:0000256" key="4">
    <source>
        <dbReference type="ARBA" id="ARBA00023125"/>
    </source>
</evidence>
<comment type="function">
    <text evidence="1">Site-specific tyrosine recombinase, which acts by catalyzing the cutting and rejoining of the recombining DNA molecules.</text>
</comment>
<dbReference type="PROSITE" id="PS51898">
    <property type="entry name" value="TYR_RECOMBINASE"/>
    <property type="match status" value="1"/>
</dbReference>
<reference evidence="8" key="1">
    <citation type="submission" date="2014-12" db="EMBL/GenBank/DDBJ databases">
        <title>Genome sequence of Clostridium beijerinckii strain 59B.</title>
        <authorList>
            <person name="Little G.T."/>
            <person name="Minton N.P."/>
        </authorList>
    </citation>
    <scope>NUCLEOTIDE SEQUENCE [LARGE SCALE GENOMIC DNA]</scope>
    <source>
        <strain evidence="8">59B</strain>
    </source>
</reference>
<evidence type="ECO:0000313" key="7">
    <source>
        <dbReference type="EMBL" id="AJG96788.1"/>
    </source>
</evidence>
<dbReference type="RefSeq" id="WP_041893386.1">
    <property type="nucleotide sequence ID" value="NZ_CP010086.2"/>
</dbReference>
<evidence type="ECO:0000259" key="6">
    <source>
        <dbReference type="PROSITE" id="PS51898"/>
    </source>
</evidence>
<evidence type="ECO:0000256" key="1">
    <source>
        <dbReference type="ARBA" id="ARBA00003283"/>
    </source>
</evidence>
<dbReference type="InterPro" id="IPR013762">
    <property type="entry name" value="Integrase-like_cat_sf"/>
</dbReference>
<evidence type="ECO:0000256" key="5">
    <source>
        <dbReference type="ARBA" id="ARBA00023172"/>
    </source>
</evidence>
<dbReference type="CDD" id="cd01189">
    <property type="entry name" value="INT_ICEBs1_C_like"/>
    <property type="match status" value="1"/>
</dbReference>
<dbReference type="AlphaFoldDB" id="A0A0B5QJE3"/>
<dbReference type="GO" id="GO:0015074">
    <property type="term" value="P:DNA integration"/>
    <property type="evidence" value="ECO:0007669"/>
    <property type="project" value="UniProtKB-KW"/>
</dbReference>
<keyword evidence="3" id="KW-0229">DNA integration</keyword>
<dbReference type="STRING" id="1520.LF65_00097"/>
<dbReference type="Gene3D" id="1.10.443.10">
    <property type="entry name" value="Intergrase catalytic core"/>
    <property type="match status" value="1"/>
</dbReference>
<feature type="domain" description="Tyr recombinase" evidence="6">
    <location>
        <begin position="176"/>
        <end position="382"/>
    </location>
</feature>
<dbReference type="KEGG" id="cbei:LF65_00097"/>
<keyword evidence="4" id="KW-0238">DNA-binding</keyword>
<comment type="similarity">
    <text evidence="2">Belongs to the 'phage' integrase family.</text>
</comment>
<evidence type="ECO:0000313" key="8">
    <source>
        <dbReference type="Proteomes" id="UP000031866"/>
    </source>
</evidence>
<dbReference type="Gene3D" id="1.10.150.130">
    <property type="match status" value="1"/>
</dbReference>